<keyword evidence="4" id="KW-1185">Reference proteome</keyword>
<evidence type="ECO:0000259" key="2">
    <source>
        <dbReference type="Pfam" id="PF13843"/>
    </source>
</evidence>
<dbReference type="Pfam" id="PF13843">
    <property type="entry name" value="DDE_Tnp_1_7"/>
    <property type="match status" value="1"/>
</dbReference>
<name>A0ABR1BRX5_NECAM</name>
<dbReference type="EMBL" id="JAVFWL010000001">
    <property type="protein sequence ID" value="KAK6727769.1"/>
    <property type="molecule type" value="Genomic_DNA"/>
</dbReference>
<reference evidence="3 4" key="1">
    <citation type="submission" date="2023-08" db="EMBL/GenBank/DDBJ databases">
        <title>A Necator americanus chromosomal reference genome.</title>
        <authorList>
            <person name="Ilik V."/>
            <person name="Petrzelkova K.J."/>
            <person name="Pardy F."/>
            <person name="Fuh T."/>
            <person name="Niatou-Singa F.S."/>
            <person name="Gouil Q."/>
            <person name="Baker L."/>
            <person name="Ritchie M.E."/>
            <person name="Jex A.R."/>
            <person name="Gazzola D."/>
            <person name="Li H."/>
            <person name="Toshio Fujiwara R."/>
            <person name="Zhan B."/>
            <person name="Aroian R.V."/>
            <person name="Pafco B."/>
            <person name="Schwarz E.M."/>
        </authorList>
    </citation>
    <scope>NUCLEOTIDE SEQUENCE [LARGE SCALE GENOMIC DNA]</scope>
    <source>
        <strain evidence="3 4">Aroian</strain>
        <tissue evidence="3">Whole animal</tissue>
    </source>
</reference>
<sequence length="246" mass="27297">MSKKSAKDEETDLEPSSYVPVSVSSGSTFYSVLDADIDDLNESFDELLLDSDAGVPDGVDGDDMAPAVVPNNDDNDGEAENTCKDDAQKQTDGPLASLLELIQRDQVSFWQYNGTKRHRFGIKLFKPCFRAGYNQNVKVYAGKDPKRTTSVASSAVLELMDGFLIQEHYLCTDNWYINSPLAQSLLKKTDMNFNKISISSSRTRKRKLVFDTNAKAKDRRFCSDCYSSISGTAQSTFEQIDCAELG</sequence>
<evidence type="ECO:0000313" key="4">
    <source>
        <dbReference type="Proteomes" id="UP001303046"/>
    </source>
</evidence>
<accession>A0ABR1BRX5</accession>
<feature type="compositionally biased region" description="Low complexity" evidence="1">
    <location>
        <begin position="53"/>
        <end position="70"/>
    </location>
</feature>
<dbReference type="InterPro" id="IPR029526">
    <property type="entry name" value="PGBD"/>
</dbReference>
<feature type="region of interest" description="Disordered" evidence="1">
    <location>
        <begin position="53"/>
        <end position="90"/>
    </location>
</feature>
<evidence type="ECO:0000313" key="3">
    <source>
        <dbReference type="EMBL" id="KAK6727769.1"/>
    </source>
</evidence>
<dbReference type="Proteomes" id="UP001303046">
    <property type="component" value="Unassembled WGS sequence"/>
</dbReference>
<protein>
    <recommendedName>
        <fullName evidence="2">PiggyBac transposable element-derived protein domain-containing protein</fullName>
    </recommendedName>
</protein>
<gene>
    <name evidence="3" type="primary">Necator_chrI.g1574</name>
    <name evidence="3" type="ORF">RB195_005448</name>
</gene>
<organism evidence="3 4">
    <name type="scientific">Necator americanus</name>
    <name type="common">Human hookworm</name>
    <dbReference type="NCBI Taxonomy" id="51031"/>
    <lineage>
        <taxon>Eukaryota</taxon>
        <taxon>Metazoa</taxon>
        <taxon>Ecdysozoa</taxon>
        <taxon>Nematoda</taxon>
        <taxon>Chromadorea</taxon>
        <taxon>Rhabditida</taxon>
        <taxon>Rhabditina</taxon>
        <taxon>Rhabditomorpha</taxon>
        <taxon>Strongyloidea</taxon>
        <taxon>Ancylostomatidae</taxon>
        <taxon>Bunostominae</taxon>
        <taxon>Necator</taxon>
    </lineage>
</organism>
<evidence type="ECO:0000256" key="1">
    <source>
        <dbReference type="SAM" id="MobiDB-lite"/>
    </source>
</evidence>
<comment type="caution">
    <text evidence="3">The sequence shown here is derived from an EMBL/GenBank/DDBJ whole genome shotgun (WGS) entry which is preliminary data.</text>
</comment>
<proteinExistence type="predicted"/>
<feature type="region of interest" description="Disordered" evidence="1">
    <location>
        <begin position="1"/>
        <end position="20"/>
    </location>
</feature>
<feature type="domain" description="PiggyBac transposable element-derived protein" evidence="2">
    <location>
        <begin position="104"/>
        <end position="188"/>
    </location>
</feature>